<evidence type="ECO:0000313" key="3">
    <source>
        <dbReference type="Proteomes" id="UP000494163"/>
    </source>
</evidence>
<dbReference type="STRING" id="30019.A0A0M4E9M4"/>
<evidence type="ECO:0000256" key="1">
    <source>
        <dbReference type="SAM" id="SignalP"/>
    </source>
</evidence>
<dbReference type="OrthoDB" id="7913749at2759"/>
<reference evidence="2 3" key="1">
    <citation type="submission" date="2015-08" db="EMBL/GenBank/DDBJ databases">
        <title>Ancestral chromatin configuration constrains chromatin evolution on differentiating sex chromosomes in Drosophila.</title>
        <authorList>
            <person name="Zhou Q."/>
            <person name="Bachtrog D."/>
        </authorList>
    </citation>
    <scope>NUCLEOTIDE SEQUENCE [LARGE SCALE GENOMIC DNA]</scope>
    <source>
        <tissue evidence="2">Whole larvae</tissue>
    </source>
</reference>
<dbReference type="OMA" id="NNQPDCS"/>
<feature type="signal peptide" evidence="1">
    <location>
        <begin position="1"/>
        <end position="19"/>
    </location>
</feature>
<keyword evidence="3" id="KW-1185">Reference proteome</keyword>
<dbReference type="EMBL" id="CP012523">
    <property type="protein sequence ID" value="ALC39877.1"/>
    <property type="molecule type" value="Genomic_DNA"/>
</dbReference>
<evidence type="ECO:0000313" key="2">
    <source>
        <dbReference type="EMBL" id="ALC39877.1"/>
    </source>
</evidence>
<gene>
    <name evidence="2" type="ORF">Dbus_chr2Lg1962</name>
</gene>
<sequence length="103" mass="11063">MKAVLVFACFAAVVAIAACCDPDSDNKPTVCPKDNTLVRNFFDPTAYWTCENGVVVGKQCPSVAAPGENSGNVTQAFNEATGQCCTWSEWKWTEPCPNNKPAN</sequence>
<organism evidence="2 3">
    <name type="scientific">Drosophila busckii</name>
    <name type="common">Fruit fly</name>
    <dbReference type="NCBI Taxonomy" id="30019"/>
    <lineage>
        <taxon>Eukaryota</taxon>
        <taxon>Metazoa</taxon>
        <taxon>Ecdysozoa</taxon>
        <taxon>Arthropoda</taxon>
        <taxon>Hexapoda</taxon>
        <taxon>Insecta</taxon>
        <taxon>Pterygota</taxon>
        <taxon>Neoptera</taxon>
        <taxon>Endopterygota</taxon>
        <taxon>Diptera</taxon>
        <taxon>Brachycera</taxon>
        <taxon>Muscomorpha</taxon>
        <taxon>Ephydroidea</taxon>
        <taxon>Drosophilidae</taxon>
        <taxon>Drosophila</taxon>
    </lineage>
</organism>
<dbReference type="Proteomes" id="UP000494163">
    <property type="component" value="Chromosome 2L"/>
</dbReference>
<feature type="chain" id="PRO_5005792987" evidence="1">
    <location>
        <begin position="20"/>
        <end position="103"/>
    </location>
</feature>
<keyword evidence="1" id="KW-0732">Signal</keyword>
<dbReference type="PROSITE" id="PS51257">
    <property type="entry name" value="PROKAR_LIPOPROTEIN"/>
    <property type="match status" value="1"/>
</dbReference>
<protein>
    <submittedName>
        <fullName evidence="2">Maker553</fullName>
    </submittedName>
</protein>
<proteinExistence type="predicted"/>
<name>A0A0M4E9M4_DROBS</name>
<accession>A0A0M4E9M4</accession>
<dbReference type="AlphaFoldDB" id="A0A0M4E9M4"/>